<feature type="disulfide bond" evidence="3">
    <location>
        <begin position="276"/>
        <end position="281"/>
    </location>
</feature>
<dbReference type="GO" id="GO:0004190">
    <property type="term" value="F:aspartic-type endopeptidase activity"/>
    <property type="evidence" value="ECO:0007669"/>
    <property type="project" value="UniProtKB-KW"/>
</dbReference>
<dbReference type="InterPro" id="IPR021109">
    <property type="entry name" value="Peptidase_aspartic_dom_sf"/>
</dbReference>
<feature type="active site" evidence="2">
    <location>
        <position position="286"/>
    </location>
</feature>
<feature type="domain" description="Peptidase A1" evidence="6">
    <location>
        <begin position="78"/>
        <end position="392"/>
    </location>
</feature>
<keyword evidence="4" id="KW-0645">Protease</keyword>
<dbReference type="PRINTS" id="PR00792">
    <property type="entry name" value="PEPSIN"/>
</dbReference>
<dbReference type="PROSITE" id="PS00141">
    <property type="entry name" value="ASP_PROTEASE"/>
    <property type="match status" value="2"/>
</dbReference>
<dbReference type="PROSITE" id="PS51767">
    <property type="entry name" value="PEPTIDASE_A1"/>
    <property type="match status" value="1"/>
</dbReference>
<evidence type="ECO:0000256" key="5">
    <source>
        <dbReference type="SAM" id="SignalP"/>
    </source>
</evidence>
<dbReference type="GO" id="GO:0005764">
    <property type="term" value="C:lysosome"/>
    <property type="evidence" value="ECO:0007669"/>
    <property type="project" value="TreeGrafter"/>
</dbReference>
<dbReference type="SUPFAM" id="SSF50630">
    <property type="entry name" value="Acid proteases"/>
    <property type="match status" value="1"/>
</dbReference>
<dbReference type="GeneID" id="25561970"/>
<organism evidence="7 8">
    <name type="scientific">Thecamonas trahens ATCC 50062</name>
    <dbReference type="NCBI Taxonomy" id="461836"/>
    <lineage>
        <taxon>Eukaryota</taxon>
        <taxon>Apusozoa</taxon>
        <taxon>Apusomonadida</taxon>
        <taxon>Apusomonadidae</taxon>
        <taxon>Thecamonas</taxon>
    </lineage>
</organism>
<keyword evidence="3" id="KW-1015">Disulfide bond</keyword>
<evidence type="ECO:0000256" key="1">
    <source>
        <dbReference type="ARBA" id="ARBA00007447"/>
    </source>
</evidence>
<protein>
    <submittedName>
        <fullName evidence="7">Cathepsin D1</fullName>
    </submittedName>
</protein>
<feature type="signal peptide" evidence="5">
    <location>
        <begin position="1"/>
        <end position="19"/>
    </location>
</feature>
<evidence type="ECO:0000256" key="3">
    <source>
        <dbReference type="PIRSR" id="PIRSR601461-2"/>
    </source>
</evidence>
<dbReference type="PANTHER" id="PTHR47966">
    <property type="entry name" value="BETA-SITE APP-CLEAVING ENZYME, ISOFORM A-RELATED"/>
    <property type="match status" value="1"/>
</dbReference>
<feature type="active site" evidence="2">
    <location>
        <position position="97"/>
    </location>
</feature>
<dbReference type="RefSeq" id="XP_013760831.1">
    <property type="nucleotide sequence ID" value="XM_013905377.1"/>
</dbReference>
<dbReference type="InterPro" id="IPR001969">
    <property type="entry name" value="Aspartic_peptidase_AS"/>
</dbReference>
<name>A0A0L0DVV6_THETB</name>
<dbReference type="Pfam" id="PF00026">
    <property type="entry name" value="Asp"/>
    <property type="match status" value="1"/>
</dbReference>
<evidence type="ECO:0000256" key="4">
    <source>
        <dbReference type="RuleBase" id="RU000454"/>
    </source>
</evidence>
<comment type="similarity">
    <text evidence="1 4">Belongs to the peptidase A1 family.</text>
</comment>
<dbReference type="FunFam" id="2.40.70.10:FF:000008">
    <property type="entry name" value="Cathepsin D"/>
    <property type="match status" value="1"/>
</dbReference>
<dbReference type="Proteomes" id="UP000054408">
    <property type="component" value="Unassembled WGS sequence"/>
</dbReference>
<evidence type="ECO:0000256" key="2">
    <source>
        <dbReference type="PIRSR" id="PIRSR601461-1"/>
    </source>
</evidence>
<dbReference type="InterPro" id="IPR033121">
    <property type="entry name" value="PEPTIDASE_A1"/>
</dbReference>
<dbReference type="STRING" id="461836.A0A0L0DVV6"/>
<dbReference type="GO" id="GO:0006508">
    <property type="term" value="P:proteolysis"/>
    <property type="evidence" value="ECO:0007669"/>
    <property type="project" value="UniProtKB-KW"/>
</dbReference>
<keyword evidence="4" id="KW-0378">Hydrolase</keyword>
<dbReference type="OMA" id="WYGGVQS"/>
<evidence type="ECO:0000259" key="6">
    <source>
        <dbReference type="PROSITE" id="PS51767"/>
    </source>
</evidence>
<dbReference type="PANTHER" id="PTHR47966:SF45">
    <property type="entry name" value="PEPTIDASE A1 DOMAIN-CONTAINING PROTEIN"/>
    <property type="match status" value="1"/>
</dbReference>
<keyword evidence="8" id="KW-1185">Reference proteome</keyword>
<dbReference type="EMBL" id="GL349441">
    <property type="protein sequence ID" value="KNC56312.1"/>
    <property type="molecule type" value="Genomic_DNA"/>
</dbReference>
<feature type="disulfide bond" evidence="3">
    <location>
        <begin position="110"/>
        <end position="115"/>
    </location>
</feature>
<feature type="chain" id="PRO_5005537489" evidence="5">
    <location>
        <begin position="20"/>
        <end position="401"/>
    </location>
</feature>
<dbReference type="eggNOG" id="KOG1339">
    <property type="taxonomic scope" value="Eukaryota"/>
</dbReference>
<dbReference type="Gene3D" id="2.40.70.10">
    <property type="entry name" value="Acid Proteases"/>
    <property type="match status" value="2"/>
</dbReference>
<gene>
    <name evidence="7" type="ORF">AMSG_02282</name>
</gene>
<evidence type="ECO:0000313" key="8">
    <source>
        <dbReference type="Proteomes" id="UP000054408"/>
    </source>
</evidence>
<keyword evidence="5" id="KW-0732">Signal</keyword>
<sequence length="401" mass="42553">MQTVVVLLLLTALAASVMGNSVRMTVAKQRHTPAQAEAWLAGYKARVSGAAPMRSLAKYNAATGGHPQTVVNYGDELWVANITVGTPAQGPYRVVLDTGSSNLWVPSVFCASAACSTKPRYNATASTTAVADGQPFAVPYGTGFTAGSLVIDTVHVAGLNIKSQKLGQADVMAKFFEDEPLDGILGLAFDEISEPKGVPTPFDNMISQKLLSKDLLQVFLSNDVAPGNTESVFLFGDIDESYVKPGASFFYVNVDFPSYWLIRMTQVTVGSFAHKCAFLGCAAVVDTGTTILAIPSNDAKGVIEAVGTVKSDCSNVDSLPTISLTISGNKLDLAPQYYVLKVQTSNSTECVLGIESIPVEEAGPLWILGDVVLRQYTTVWDRSVSPPRVGFAPANQPPPTF</sequence>
<dbReference type="AlphaFoldDB" id="A0A0L0DVV6"/>
<evidence type="ECO:0000313" key="7">
    <source>
        <dbReference type="EMBL" id="KNC56312.1"/>
    </source>
</evidence>
<accession>A0A0L0DVV6</accession>
<dbReference type="OrthoDB" id="771136at2759"/>
<keyword evidence="4" id="KW-0064">Aspartyl protease</keyword>
<proteinExistence type="inferred from homology"/>
<dbReference type="InterPro" id="IPR001461">
    <property type="entry name" value="Aspartic_peptidase_A1"/>
</dbReference>
<reference evidence="7 8" key="1">
    <citation type="submission" date="2010-05" db="EMBL/GenBank/DDBJ databases">
        <title>The Genome Sequence of Thecamonas trahens ATCC 50062.</title>
        <authorList>
            <consortium name="The Broad Institute Genome Sequencing Platform"/>
            <person name="Russ C."/>
            <person name="Cuomo C."/>
            <person name="Shea T."/>
            <person name="Young S.K."/>
            <person name="Zeng Q."/>
            <person name="Koehrsen M."/>
            <person name="Haas B."/>
            <person name="Borodovsky M."/>
            <person name="Guigo R."/>
            <person name="Alvarado L."/>
            <person name="Berlin A."/>
            <person name="Bochicchio J."/>
            <person name="Borenstein D."/>
            <person name="Chapman S."/>
            <person name="Chen Z."/>
            <person name="Freedman E."/>
            <person name="Gellesch M."/>
            <person name="Goldberg J."/>
            <person name="Griggs A."/>
            <person name="Gujja S."/>
            <person name="Heilman E."/>
            <person name="Heiman D."/>
            <person name="Hepburn T."/>
            <person name="Howarth C."/>
            <person name="Jen D."/>
            <person name="Larson L."/>
            <person name="Mehta T."/>
            <person name="Park D."/>
            <person name="Pearson M."/>
            <person name="Roberts A."/>
            <person name="Saif S."/>
            <person name="Shenoy N."/>
            <person name="Sisk P."/>
            <person name="Stolte C."/>
            <person name="Sykes S."/>
            <person name="Thomson T."/>
            <person name="Walk T."/>
            <person name="White J."/>
            <person name="Yandava C."/>
            <person name="Burger G."/>
            <person name="Gray M.W."/>
            <person name="Holland P.W.H."/>
            <person name="King N."/>
            <person name="Lang F.B.F."/>
            <person name="Roger A.J."/>
            <person name="Ruiz-Trillo I."/>
            <person name="Lander E."/>
            <person name="Nusbaum C."/>
        </authorList>
    </citation>
    <scope>NUCLEOTIDE SEQUENCE [LARGE SCALE GENOMIC DNA]</scope>
    <source>
        <strain evidence="7 8">ATCC 50062</strain>
    </source>
</reference>